<dbReference type="Gene3D" id="3.30.390.50">
    <property type="entry name" value="CO dehydrogenase flavoprotein, C-terminal domain"/>
    <property type="match status" value="1"/>
</dbReference>
<evidence type="ECO:0000313" key="3">
    <source>
        <dbReference type="EMBL" id="MFC6083491.1"/>
    </source>
</evidence>
<dbReference type="Gene3D" id="3.30.43.10">
    <property type="entry name" value="Uridine Diphospho-n-acetylenolpyruvylglucosamine Reductase, domain 2"/>
    <property type="match status" value="1"/>
</dbReference>
<dbReference type="InterPro" id="IPR002346">
    <property type="entry name" value="Mopterin_DH_FAD-bd"/>
</dbReference>
<keyword evidence="4" id="KW-1185">Reference proteome</keyword>
<dbReference type="InterPro" id="IPR005107">
    <property type="entry name" value="CO_DH_flav_C"/>
</dbReference>
<dbReference type="InterPro" id="IPR051312">
    <property type="entry name" value="Diverse_Substr_Oxidored"/>
</dbReference>
<evidence type="ECO:0000313" key="4">
    <source>
        <dbReference type="Proteomes" id="UP001596137"/>
    </source>
</evidence>
<dbReference type="SMART" id="SM01092">
    <property type="entry name" value="CO_deh_flav_C"/>
    <property type="match status" value="1"/>
</dbReference>
<dbReference type="InterPro" id="IPR016166">
    <property type="entry name" value="FAD-bd_PCMH"/>
</dbReference>
<dbReference type="Gene3D" id="3.30.465.10">
    <property type="match status" value="2"/>
</dbReference>
<dbReference type="PANTHER" id="PTHR42659:SF1">
    <property type="entry name" value="OXIDOREDUCTASE"/>
    <property type="match status" value="1"/>
</dbReference>
<dbReference type="RefSeq" id="WP_380755499.1">
    <property type="nucleotide sequence ID" value="NZ_JBHSRF010000029.1"/>
</dbReference>
<proteinExistence type="predicted"/>
<dbReference type="EMBL" id="JBHSRF010000029">
    <property type="protein sequence ID" value="MFC6083491.1"/>
    <property type="molecule type" value="Genomic_DNA"/>
</dbReference>
<gene>
    <name evidence="3" type="ORF">ACFP1K_20125</name>
</gene>
<protein>
    <submittedName>
        <fullName evidence="3">FAD binding domain-containing protein</fullName>
    </submittedName>
</protein>
<dbReference type="Pfam" id="PF00941">
    <property type="entry name" value="FAD_binding_5"/>
    <property type="match status" value="1"/>
</dbReference>
<comment type="caution">
    <text evidence="3">The sequence shown here is derived from an EMBL/GenBank/DDBJ whole genome shotgun (WGS) entry which is preliminary data.</text>
</comment>
<dbReference type="Pfam" id="PF03450">
    <property type="entry name" value="CO_deh_flav_C"/>
    <property type="match status" value="1"/>
</dbReference>
<evidence type="ECO:0000256" key="1">
    <source>
        <dbReference type="ARBA" id="ARBA00023002"/>
    </source>
</evidence>
<sequence>MRAFTFAAPASVEAAVGGDGQTAFLAGGTTLVDLMKLEVLTPSRVLDINALPLRGIEAGRDGLRLGALERMSDIAADRAVAERYPVIAEALLLSASQQIRNMASIGGNLLQRTRCGYFRDVTSPCNRREPGSGCPAVDGANRMHAILGTSDSCVATHASDVAVALVALDAAVRLRDATGTRTVRLADFYRQPGATPQVENVLRPGELVTDVLVPALPWARRSAYLKIRDRQSYEFALCSAAVALDVRGGRIADARVAVGGVGTVPWRLPAVEAALRGRPPRRQTFETAADQAVRGARPLPHNAFKTVLLKRTLVRALLRLEAGT</sequence>
<dbReference type="SUPFAM" id="SSF56176">
    <property type="entry name" value="FAD-binding/transporter-associated domain-like"/>
    <property type="match status" value="1"/>
</dbReference>
<evidence type="ECO:0000259" key="2">
    <source>
        <dbReference type="PROSITE" id="PS51387"/>
    </source>
</evidence>
<reference evidence="4" key="1">
    <citation type="journal article" date="2019" name="Int. J. Syst. Evol. Microbiol.">
        <title>The Global Catalogue of Microorganisms (GCM) 10K type strain sequencing project: providing services to taxonomists for standard genome sequencing and annotation.</title>
        <authorList>
            <consortium name="The Broad Institute Genomics Platform"/>
            <consortium name="The Broad Institute Genome Sequencing Center for Infectious Disease"/>
            <person name="Wu L."/>
            <person name="Ma J."/>
        </authorList>
    </citation>
    <scope>NUCLEOTIDE SEQUENCE [LARGE SCALE GENOMIC DNA]</scope>
    <source>
        <strain evidence="4">JCM 30346</strain>
    </source>
</reference>
<dbReference type="InterPro" id="IPR036318">
    <property type="entry name" value="FAD-bd_PCMH-like_sf"/>
</dbReference>
<dbReference type="InterPro" id="IPR016167">
    <property type="entry name" value="FAD-bd_PCMH_sub1"/>
</dbReference>
<accession>A0ABW1NJT6</accession>
<dbReference type="InterPro" id="IPR016169">
    <property type="entry name" value="FAD-bd_PCMH_sub2"/>
</dbReference>
<dbReference type="InterPro" id="IPR036683">
    <property type="entry name" value="CO_DH_flav_C_dom_sf"/>
</dbReference>
<dbReference type="PROSITE" id="PS51387">
    <property type="entry name" value="FAD_PCMH"/>
    <property type="match status" value="1"/>
</dbReference>
<keyword evidence="1" id="KW-0560">Oxidoreductase</keyword>
<dbReference type="PANTHER" id="PTHR42659">
    <property type="entry name" value="XANTHINE DEHYDROGENASE SUBUNIT C-RELATED"/>
    <property type="match status" value="1"/>
</dbReference>
<dbReference type="SUPFAM" id="SSF55447">
    <property type="entry name" value="CO dehydrogenase flavoprotein C-terminal domain-like"/>
    <property type="match status" value="1"/>
</dbReference>
<organism evidence="3 4">
    <name type="scientific">Sphaerisporangium aureirubrum</name>
    <dbReference type="NCBI Taxonomy" id="1544736"/>
    <lineage>
        <taxon>Bacteria</taxon>
        <taxon>Bacillati</taxon>
        <taxon>Actinomycetota</taxon>
        <taxon>Actinomycetes</taxon>
        <taxon>Streptosporangiales</taxon>
        <taxon>Streptosporangiaceae</taxon>
        <taxon>Sphaerisporangium</taxon>
    </lineage>
</organism>
<dbReference type="Proteomes" id="UP001596137">
    <property type="component" value="Unassembled WGS sequence"/>
</dbReference>
<feature type="domain" description="FAD-binding PCMH-type" evidence="2">
    <location>
        <begin position="1"/>
        <end position="218"/>
    </location>
</feature>
<name>A0ABW1NJT6_9ACTN</name>